<proteinExistence type="predicted"/>
<dbReference type="InterPro" id="IPR043459">
    <property type="entry name" value="NFD6/NOXY2-like"/>
</dbReference>
<sequence>MAGQRSEGEAGSGVFRWLWRRIKGVGAEQDLAGKSFPRPLDCLLKHDSGFSFAVNLSLLRLYYGIPKDYTHDCVRRELRLVGAFGFDAYNPMEIALALEPKAKENGCPSTVLADSLKASSSSLSWSSQQPGLFSAPPLPLALATRLIGGVESKPKSSFSSSGISNREPLSRRIFQSPVEMGCYVESRFPFHAAMASALFNSMLSVSHHSYGWAPEVCNVDMGQWGQRVGEGWEEKKEAGKERRLAEEEGGFFRERSGPEHPAEEETFSAAATIALDSTVAAIARDSAAVFAWKGEILQELFSCHRGPRAVHQAWRIRDPEHRCRVEVAKV</sequence>
<reference evidence="1 2" key="1">
    <citation type="journal article" date="2018" name="PLoS Genet.">
        <title>Population sequencing reveals clonal diversity and ancestral inbreeding in the grapevine cultivar Chardonnay.</title>
        <authorList>
            <person name="Roach M.J."/>
            <person name="Johnson D.L."/>
            <person name="Bohlmann J."/>
            <person name="van Vuuren H.J."/>
            <person name="Jones S.J."/>
            <person name="Pretorius I.S."/>
            <person name="Schmidt S.A."/>
            <person name="Borneman A.R."/>
        </authorList>
    </citation>
    <scope>NUCLEOTIDE SEQUENCE [LARGE SCALE GENOMIC DNA]</scope>
    <source>
        <strain evidence="2">cv. Chardonnay</strain>
        <tissue evidence="1">Leaf</tissue>
    </source>
</reference>
<dbReference type="PANTHER" id="PTHR33156">
    <property type="entry name" value="OS02G0230000 PROTEIN"/>
    <property type="match status" value="1"/>
</dbReference>
<protein>
    <submittedName>
        <fullName evidence="1">Uncharacterized protein</fullName>
    </submittedName>
</protein>
<evidence type="ECO:0000313" key="2">
    <source>
        <dbReference type="Proteomes" id="UP000288805"/>
    </source>
</evidence>
<gene>
    <name evidence="1" type="ORF">CK203_111915</name>
</gene>
<dbReference type="AlphaFoldDB" id="A0A438CFL9"/>
<dbReference type="Proteomes" id="UP000288805">
    <property type="component" value="Unassembled WGS sequence"/>
</dbReference>
<accession>A0A438CFL9</accession>
<name>A0A438CFL9_VITVI</name>
<organism evidence="1 2">
    <name type="scientific">Vitis vinifera</name>
    <name type="common">Grape</name>
    <dbReference type="NCBI Taxonomy" id="29760"/>
    <lineage>
        <taxon>Eukaryota</taxon>
        <taxon>Viridiplantae</taxon>
        <taxon>Streptophyta</taxon>
        <taxon>Embryophyta</taxon>
        <taxon>Tracheophyta</taxon>
        <taxon>Spermatophyta</taxon>
        <taxon>Magnoliopsida</taxon>
        <taxon>eudicotyledons</taxon>
        <taxon>Gunneridae</taxon>
        <taxon>Pentapetalae</taxon>
        <taxon>rosids</taxon>
        <taxon>Vitales</taxon>
        <taxon>Vitaceae</taxon>
        <taxon>Viteae</taxon>
        <taxon>Vitis</taxon>
    </lineage>
</organism>
<dbReference type="EMBL" id="QGNW01002255">
    <property type="protein sequence ID" value="RVW22008.1"/>
    <property type="molecule type" value="Genomic_DNA"/>
</dbReference>
<dbReference type="PANTHER" id="PTHR33156:SF59">
    <property type="entry name" value="PROTEIN NUCLEAR FUSION DEFECTIVE 6, CHLOROPLASTIC_MITOCHONDRIAL-LIKE"/>
    <property type="match status" value="1"/>
</dbReference>
<comment type="caution">
    <text evidence="1">The sequence shown here is derived from an EMBL/GenBank/DDBJ whole genome shotgun (WGS) entry which is preliminary data.</text>
</comment>
<evidence type="ECO:0000313" key="1">
    <source>
        <dbReference type="EMBL" id="RVW22008.1"/>
    </source>
</evidence>